<accession>A0A512NMP3</accession>
<dbReference type="EMBL" id="BKAJ01000155">
    <property type="protein sequence ID" value="GEP60233.1"/>
    <property type="molecule type" value="Genomic_DNA"/>
</dbReference>
<evidence type="ECO:0000313" key="1">
    <source>
        <dbReference type="EMBL" id="GEP60233.1"/>
    </source>
</evidence>
<gene>
    <name evidence="1" type="ORF">RSO01_73990</name>
</gene>
<protein>
    <submittedName>
        <fullName evidence="1">Uncharacterized protein</fullName>
    </submittedName>
</protein>
<reference evidence="1 2" key="1">
    <citation type="submission" date="2019-07" db="EMBL/GenBank/DDBJ databases">
        <title>Whole genome shotgun sequence of Reyranella soli NBRC 108950.</title>
        <authorList>
            <person name="Hosoyama A."/>
            <person name="Uohara A."/>
            <person name="Ohji S."/>
            <person name="Ichikawa N."/>
        </authorList>
    </citation>
    <scope>NUCLEOTIDE SEQUENCE [LARGE SCALE GENOMIC DNA]</scope>
    <source>
        <strain evidence="1 2">NBRC 108950</strain>
    </source>
</reference>
<dbReference type="AlphaFoldDB" id="A0A512NMP3"/>
<keyword evidence="2" id="KW-1185">Reference proteome</keyword>
<comment type="caution">
    <text evidence="1">The sequence shown here is derived from an EMBL/GenBank/DDBJ whole genome shotgun (WGS) entry which is preliminary data.</text>
</comment>
<proteinExistence type="predicted"/>
<evidence type="ECO:0000313" key="2">
    <source>
        <dbReference type="Proteomes" id="UP000321058"/>
    </source>
</evidence>
<sequence length="50" mass="5745">MEMLGLRCREGPDLPVTVLRHQLSHVERWGHAVDRIEPDGAPAEDPHQRH</sequence>
<dbReference type="Proteomes" id="UP000321058">
    <property type="component" value="Unassembled WGS sequence"/>
</dbReference>
<organism evidence="1 2">
    <name type="scientific">Reyranella soli</name>
    <dbReference type="NCBI Taxonomy" id="1230389"/>
    <lineage>
        <taxon>Bacteria</taxon>
        <taxon>Pseudomonadati</taxon>
        <taxon>Pseudomonadota</taxon>
        <taxon>Alphaproteobacteria</taxon>
        <taxon>Hyphomicrobiales</taxon>
        <taxon>Reyranellaceae</taxon>
        <taxon>Reyranella</taxon>
    </lineage>
</organism>
<name>A0A512NMP3_9HYPH</name>